<dbReference type="EMBL" id="CAKLPY010000001">
    <property type="protein sequence ID" value="CAH0993963.1"/>
    <property type="molecule type" value="Genomic_DNA"/>
</dbReference>
<dbReference type="Pfam" id="PF07583">
    <property type="entry name" value="PSCyt2"/>
    <property type="match status" value="1"/>
</dbReference>
<proteinExistence type="predicted"/>
<dbReference type="Pfam" id="PF07635">
    <property type="entry name" value="PSCyt1"/>
    <property type="match status" value="1"/>
</dbReference>
<gene>
    <name evidence="4" type="ORF">EMA8858_00068</name>
</gene>
<evidence type="ECO:0000259" key="3">
    <source>
        <dbReference type="Pfam" id="PF07635"/>
    </source>
</evidence>
<dbReference type="PANTHER" id="PTHR35889:SF3">
    <property type="entry name" value="F-BOX DOMAIN-CONTAINING PROTEIN"/>
    <property type="match status" value="1"/>
</dbReference>
<dbReference type="InterPro" id="IPR011444">
    <property type="entry name" value="DUF1549"/>
</dbReference>
<sequence>MIQPAITLLKKMTRSKVVEAKPYLFLLLTSISLATISWNCTSSSAKTGAIPDEVDYNFHIRPILSDRCFKCHGPDVSKQEANLRLDTPEGAYAALKEHPNNHAIVPGDLDASEVYRRIISKDSTLRMPPPESNLKLTQHEIELIGKWIKQGAKYKPHWAFIAPKKAKLPEADNDWVKNEIDNFVYSKMDEKGLKPNDEADKEHLLKRVSFDLIGLPPSIEMQERFLKDNSPNAYEKIVDELLKNKHFGEKMAISWLDVARYADSHGYQDDGLRTMWPWRDWVIHAFNANYPYSKFLTWQLAGDLLPNSSKEMLLATGFNRNHKITQEGGVIDEEYRIEYVTDRTNTFGKSFLALTFECAHCHDHKYDPISQKDYYRTFAFFNQVPEKGLFGTIDASFADPPNMKITTEDVKSILKFINKKDTAKVMVMVMKDSSKVRPTYVLNRGNYDSHGEVVGVGIPKSILPFDTTKLEKNRLGLAKWMLDEKNPLTARVYVNRIWASFFGRGIVKTLGDFGMQGDLPSHPELLDWLAVDFRENGWNVKRLVKQIVMSATYRQSSNITDKHLKIDPENIFLARATRLRFPAENVRDHVLASTGVLNDEIGGPSVKPYQPKGLWEVATSGRGTLARYVQDHDSELYRRGMYVFIKRTVPPPSMLIFDASNRDQCEVQRSRTNTPLQALVMMNDPQTMEGSRVLAENLMLENIPLESKLEKAFRKIICRKPKAKELDILTQYFESEKEFFAKNTKKTDKMLSIGEYKRKEVKDKNATAALMQTIQMIFNMEEAIVRS</sequence>
<organism evidence="4 5">
    <name type="scientific">Emticicia aquatica</name>
    <dbReference type="NCBI Taxonomy" id="1681835"/>
    <lineage>
        <taxon>Bacteria</taxon>
        <taxon>Pseudomonadati</taxon>
        <taxon>Bacteroidota</taxon>
        <taxon>Cytophagia</taxon>
        <taxon>Cytophagales</taxon>
        <taxon>Leadbetterellaceae</taxon>
        <taxon>Emticicia</taxon>
    </lineage>
</organism>
<keyword evidence="5" id="KW-1185">Reference proteome</keyword>
<evidence type="ECO:0000259" key="2">
    <source>
        <dbReference type="Pfam" id="PF07587"/>
    </source>
</evidence>
<dbReference type="InterPro" id="IPR022655">
    <property type="entry name" value="DUF1553"/>
</dbReference>
<evidence type="ECO:0000259" key="1">
    <source>
        <dbReference type="Pfam" id="PF07583"/>
    </source>
</evidence>
<protein>
    <recommendedName>
        <fullName evidence="6">DUF1553 domain-containing protein</fullName>
    </recommendedName>
</protein>
<name>A0ABM9AKE3_9BACT</name>
<feature type="domain" description="DUF1549" evidence="1">
    <location>
        <begin position="179"/>
        <end position="384"/>
    </location>
</feature>
<accession>A0ABM9AKE3</accession>
<feature type="domain" description="DUF1553" evidence="2">
    <location>
        <begin position="473"/>
        <end position="732"/>
    </location>
</feature>
<reference evidence="4" key="1">
    <citation type="submission" date="2021-12" db="EMBL/GenBank/DDBJ databases">
        <authorList>
            <person name="Rodrigo-Torres L."/>
            <person name="Arahal R. D."/>
            <person name="Lucena T."/>
        </authorList>
    </citation>
    <scope>NUCLEOTIDE SEQUENCE</scope>
    <source>
        <strain evidence="4">CECT 8858</strain>
    </source>
</reference>
<dbReference type="Pfam" id="PF07587">
    <property type="entry name" value="PSD1"/>
    <property type="match status" value="1"/>
</dbReference>
<feature type="domain" description="Cytochrome C Planctomycete-type" evidence="3">
    <location>
        <begin position="68"/>
        <end position="131"/>
    </location>
</feature>
<dbReference type="Proteomes" id="UP000837932">
    <property type="component" value="Unassembled WGS sequence"/>
</dbReference>
<comment type="caution">
    <text evidence="4">The sequence shown here is derived from an EMBL/GenBank/DDBJ whole genome shotgun (WGS) entry which is preliminary data.</text>
</comment>
<evidence type="ECO:0000313" key="5">
    <source>
        <dbReference type="Proteomes" id="UP000837932"/>
    </source>
</evidence>
<evidence type="ECO:0000313" key="4">
    <source>
        <dbReference type="EMBL" id="CAH0993963.1"/>
    </source>
</evidence>
<evidence type="ECO:0008006" key="6">
    <source>
        <dbReference type="Google" id="ProtNLM"/>
    </source>
</evidence>
<dbReference type="PANTHER" id="PTHR35889">
    <property type="entry name" value="CYCLOINULO-OLIGOSACCHARIDE FRUCTANOTRANSFERASE-RELATED"/>
    <property type="match status" value="1"/>
</dbReference>
<dbReference type="InterPro" id="IPR011429">
    <property type="entry name" value="Cyt_c_Planctomycete-type"/>
</dbReference>